<name>A0A4Z2E1Z9_9TELE</name>
<dbReference type="Proteomes" id="UP000314294">
    <property type="component" value="Unassembled WGS sequence"/>
</dbReference>
<gene>
    <name evidence="1" type="ORF">EYF80_067376</name>
</gene>
<dbReference type="AlphaFoldDB" id="A0A4Z2E1Z9"/>
<evidence type="ECO:0000313" key="1">
    <source>
        <dbReference type="EMBL" id="TNN22510.1"/>
    </source>
</evidence>
<protein>
    <submittedName>
        <fullName evidence="1">Uncharacterized protein</fullName>
    </submittedName>
</protein>
<dbReference type="OrthoDB" id="8911154at2759"/>
<keyword evidence="2" id="KW-1185">Reference proteome</keyword>
<proteinExistence type="predicted"/>
<organism evidence="1 2">
    <name type="scientific">Liparis tanakae</name>
    <name type="common">Tanaka's snailfish</name>
    <dbReference type="NCBI Taxonomy" id="230148"/>
    <lineage>
        <taxon>Eukaryota</taxon>
        <taxon>Metazoa</taxon>
        <taxon>Chordata</taxon>
        <taxon>Craniata</taxon>
        <taxon>Vertebrata</taxon>
        <taxon>Euteleostomi</taxon>
        <taxon>Actinopterygii</taxon>
        <taxon>Neopterygii</taxon>
        <taxon>Teleostei</taxon>
        <taxon>Neoteleostei</taxon>
        <taxon>Acanthomorphata</taxon>
        <taxon>Eupercaria</taxon>
        <taxon>Perciformes</taxon>
        <taxon>Cottioidei</taxon>
        <taxon>Cottales</taxon>
        <taxon>Liparidae</taxon>
        <taxon>Liparis</taxon>
    </lineage>
</organism>
<evidence type="ECO:0000313" key="2">
    <source>
        <dbReference type="Proteomes" id="UP000314294"/>
    </source>
</evidence>
<dbReference type="EMBL" id="SRLO01022134">
    <property type="protein sequence ID" value="TNN22510.1"/>
    <property type="molecule type" value="Genomic_DNA"/>
</dbReference>
<comment type="caution">
    <text evidence="1">The sequence shown here is derived from an EMBL/GenBank/DDBJ whole genome shotgun (WGS) entry which is preliminary data.</text>
</comment>
<reference evidence="1 2" key="1">
    <citation type="submission" date="2019-03" db="EMBL/GenBank/DDBJ databases">
        <title>First draft genome of Liparis tanakae, snailfish: a comprehensive survey of snailfish specific genes.</title>
        <authorList>
            <person name="Kim W."/>
            <person name="Song I."/>
            <person name="Jeong J.-H."/>
            <person name="Kim D."/>
            <person name="Kim S."/>
            <person name="Ryu S."/>
            <person name="Song J.Y."/>
            <person name="Lee S.K."/>
        </authorList>
    </citation>
    <scope>NUCLEOTIDE SEQUENCE [LARGE SCALE GENOMIC DNA]</scope>
    <source>
        <tissue evidence="1">Muscle</tissue>
    </source>
</reference>
<accession>A0A4Z2E1Z9</accession>
<sequence length="110" mass="12111">MQGGPCCPITCIYGFLIITLFQNFDHDVETNCEESPALSNHGNASPGVLPCTSSPHKMDAKVACPLCSDWFPEHFVEVHASTCGERFVTIITLNSCIVLNIVNDRLGFHW</sequence>